<name>A0A9W6SZP0_CANBO</name>
<keyword evidence="6 7" id="KW-0687">Ribonucleoprotein</keyword>
<dbReference type="InterPro" id="IPR003210">
    <property type="entry name" value="Signal_recog_particle_SRP14"/>
</dbReference>
<protein>
    <recommendedName>
        <fullName evidence="7">Signal recognition particle subunit SRP14</fullName>
    </recommendedName>
    <alternativeName>
        <fullName evidence="7">Signal recognition particle 14 kDa protein</fullName>
    </alternativeName>
</protein>
<evidence type="ECO:0000313" key="9">
    <source>
        <dbReference type="Proteomes" id="UP001165120"/>
    </source>
</evidence>
<dbReference type="Proteomes" id="UP001165120">
    <property type="component" value="Unassembled WGS sequence"/>
</dbReference>
<accession>A0A9W6SZP0</accession>
<evidence type="ECO:0000256" key="5">
    <source>
        <dbReference type="ARBA" id="ARBA00023135"/>
    </source>
</evidence>
<keyword evidence="9" id="KW-1185">Reference proteome</keyword>
<evidence type="ECO:0000256" key="2">
    <source>
        <dbReference type="ARBA" id="ARBA00010349"/>
    </source>
</evidence>
<dbReference type="PANTHER" id="PTHR12013">
    <property type="entry name" value="SIGNAL RECOGNITION PARTICLE 14 KD PROTEIN"/>
    <property type="match status" value="1"/>
</dbReference>
<dbReference type="AlphaFoldDB" id="A0A9W6SZP0"/>
<sequence>MHLENEKFLSTVLQLLEGSKKSVYITQKRLTPQPDGVLPKSNELDDLPIGITSDILDTKTDTETYPVLIRVKNGRVKKGGKKLKTSTIVQPEDLEKFWSDYSNLLKSVFVGLKKKEKKKKNKKPKNKVSK</sequence>
<reference evidence="8" key="1">
    <citation type="submission" date="2023-04" db="EMBL/GenBank/DDBJ databases">
        <title>Candida boidinii NBRC 10035.</title>
        <authorList>
            <person name="Ichikawa N."/>
            <person name="Sato H."/>
            <person name="Tonouchi N."/>
        </authorList>
    </citation>
    <scope>NUCLEOTIDE SEQUENCE</scope>
    <source>
        <strain evidence="8">NBRC 10035</strain>
    </source>
</reference>
<dbReference type="InterPro" id="IPR009018">
    <property type="entry name" value="Signal_recog_particle_SRP9/14"/>
</dbReference>
<dbReference type="GO" id="GO:0008312">
    <property type="term" value="F:7S RNA binding"/>
    <property type="evidence" value="ECO:0007669"/>
    <property type="project" value="UniProtKB-UniRule"/>
</dbReference>
<dbReference type="OrthoDB" id="19209at2759"/>
<keyword evidence="4 7" id="KW-0694">RNA-binding</keyword>
<evidence type="ECO:0000256" key="7">
    <source>
        <dbReference type="RuleBase" id="RU368100"/>
    </source>
</evidence>
<gene>
    <name evidence="8" type="ORF">Cboi02_000307200</name>
</gene>
<organism evidence="8 9">
    <name type="scientific">Candida boidinii</name>
    <name type="common">Yeast</name>
    <dbReference type="NCBI Taxonomy" id="5477"/>
    <lineage>
        <taxon>Eukaryota</taxon>
        <taxon>Fungi</taxon>
        <taxon>Dikarya</taxon>
        <taxon>Ascomycota</taxon>
        <taxon>Saccharomycotina</taxon>
        <taxon>Pichiomycetes</taxon>
        <taxon>Pichiales</taxon>
        <taxon>Pichiaceae</taxon>
        <taxon>Ogataea</taxon>
        <taxon>Ogataea/Candida clade</taxon>
    </lineage>
</organism>
<dbReference type="EMBL" id="BSXN01001005">
    <property type="protein sequence ID" value="GME71076.1"/>
    <property type="molecule type" value="Genomic_DNA"/>
</dbReference>
<keyword evidence="3 7" id="KW-0963">Cytoplasm</keyword>
<comment type="subunit">
    <text evidence="7">Component of a fungal signal recognition particle (SRP) complex that consists of a 7SL RNA molecule (scR1) and at least six protein subunits: SRP72, SRP68, SRP54, SEC65, SRP21 and SRP14.</text>
</comment>
<dbReference type="GO" id="GO:0006614">
    <property type="term" value="P:SRP-dependent cotranslational protein targeting to membrane"/>
    <property type="evidence" value="ECO:0007669"/>
    <property type="project" value="UniProtKB-UniRule"/>
</dbReference>
<dbReference type="GO" id="GO:0030942">
    <property type="term" value="F:endoplasmic reticulum signal peptide binding"/>
    <property type="evidence" value="ECO:0007669"/>
    <property type="project" value="UniProtKB-UniRule"/>
</dbReference>
<evidence type="ECO:0000256" key="4">
    <source>
        <dbReference type="ARBA" id="ARBA00022884"/>
    </source>
</evidence>
<comment type="caution">
    <text evidence="8">The sequence shown here is derived from an EMBL/GenBank/DDBJ whole genome shotgun (WGS) entry which is preliminary data.</text>
</comment>
<evidence type="ECO:0000256" key="3">
    <source>
        <dbReference type="ARBA" id="ARBA00022490"/>
    </source>
</evidence>
<dbReference type="Pfam" id="PF02290">
    <property type="entry name" value="SRP14"/>
    <property type="match status" value="1"/>
</dbReference>
<comment type="function">
    <text evidence="7">Component of the signal recognition particle (SRP) complex, a ribonucleoprotein complex that mediates the cotranslational targeting of secretory and membrane proteins to the endoplasmic reticulum (ER).</text>
</comment>
<keyword evidence="5 7" id="KW-0733">Signal recognition particle</keyword>
<dbReference type="Gene3D" id="3.30.720.10">
    <property type="entry name" value="Signal recognition particle alu RNA binding heterodimer, srp9/1"/>
    <property type="match status" value="1"/>
</dbReference>
<comment type="subcellular location">
    <subcellularLocation>
        <location evidence="1 7">Cytoplasm</location>
    </subcellularLocation>
</comment>
<comment type="similarity">
    <text evidence="2 7">Belongs to the SRP14 family.</text>
</comment>
<evidence type="ECO:0000256" key="6">
    <source>
        <dbReference type="ARBA" id="ARBA00023274"/>
    </source>
</evidence>
<dbReference type="GO" id="GO:0005786">
    <property type="term" value="C:signal recognition particle, endoplasmic reticulum targeting"/>
    <property type="evidence" value="ECO:0007669"/>
    <property type="project" value="UniProtKB-UniRule"/>
</dbReference>
<evidence type="ECO:0000313" key="8">
    <source>
        <dbReference type="EMBL" id="GME71076.1"/>
    </source>
</evidence>
<dbReference type="SUPFAM" id="SSF54762">
    <property type="entry name" value="Signal recognition particle alu RNA binding heterodimer, SRP9/14"/>
    <property type="match status" value="1"/>
</dbReference>
<evidence type="ECO:0000256" key="1">
    <source>
        <dbReference type="ARBA" id="ARBA00004496"/>
    </source>
</evidence>
<proteinExistence type="inferred from homology"/>